<proteinExistence type="predicted"/>
<dbReference type="Gene3D" id="3.40.50.1820">
    <property type="entry name" value="alpha/beta hydrolase"/>
    <property type="match status" value="1"/>
</dbReference>
<dbReference type="VEuPathDB" id="VectorBase:PPAPM1_009110"/>
<dbReference type="VEuPathDB" id="VectorBase:PPAI012811"/>
<feature type="domain" description="Carboxylesterase type B" evidence="2">
    <location>
        <begin position="12"/>
        <end position="143"/>
    </location>
</feature>
<accession>A0A1B0DRI2</accession>
<keyword evidence="4" id="KW-1185">Reference proteome</keyword>
<reference evidence="3" key="1">
    <citation type="submission" date="2022-08" db="UniProtKB">
        <authorList>
            <consortium name="EnsemblMetazoa"/>
        </authorList>
    </citation>
    <scope>IDENTIFICATION</scope>
    <source>
        <strain evidence="3">Israel</strain>
    </source>
</reference>
<evidence type="ECO:0000256" key="1">
    <source>
        <dbReference type="ARBA" id="ARBA00023180"/>
    </source>
</evidence>
<evidence type="ECO:0000313" key="3">
    <source>
        <dbReference type="EnsemblMetazoa" id="PPAI012811-PA"/>
    </source>
</evidence>
<dbReference type="EMBL" id="AJVK01007765">
    <property type="status" value="NOT_ANNOTATED_CDS"/>
    <property type="molecule type" value="Genomic_DNA"/>
</dbReference>
<dbReference type="EnsemblMetazoa" id="PPAI012811-RA">
    <property type="protein sequence ID" value="PPAI012811-PA"/>
    <property type="gene ID" value="PPAI012811"/>
</dbReference>
<name>A0A1B0DRI2_PHLPP</name>
<evidence type="ECO:0000313" key="4">
    <source>
        <dbReference type="Proteomes" id="UP000092462"/>
    </source>
</evidence>
<dbReference type="AlphaFoldDB" id="A0A1B0DRI2"/>
<keyword evidence="1" id="KW-0325">Glycoprotein</keyword>
<protein>
    <recommendedName>
        <fullName evidence="2">Carboxylesterase type B domain-containing protein</fullName>
    </recommendedName>
</protein>
<dbReference type="Pfam" id="PF00135">
    <property type="entry name" value="COesterase"/>
    <property type="match status" value="1"/>
</dbReference>
<dbReference type="InterPro" id="IPR002018">
    <property type="entry name" value="CarbesteraseB"/>
</dbReference>
<organism evidence="3 4">
    <name type="scientific">Phlebotomus papatasi</name>
    <name type="common">Sandfly</name>
    <dbReference type="NCBI Taxonomy" id="29031"/>
    <lineage>
        <taxon>Eukaryota</taxon>
        <taxon>Metazoa</taxon>
        <taxon>Ecdysozoa</taxon>
        <taxon>Arthropoda</taxon>
        <taxon>Hexapoda</taxon>
        <taxon>Insecta</taxon>
        <taxon>Pterygota</taxon>
        <taxon>Neoptera</taxon>
        <taxon>Endopterygota</taxon>
        <taxon>Diptera</taxon>
        <taxon>Nematocera</taxon>
        <taxon>Psychodoidea</taxon>
        <taxon>Psychodidae</taxon>
        <taxon>Phlebotomus</taxon>
        <taxon>Phlebotomus</taxon>
    </lineage>
</organism>
<dbReference type="SUPFAM" id="SSF53474">
    <property type="entry name" value="alpha/beta-Hydrolases"/>
    <property type="match status" value="1"/>
</dbReference>
<dbReference type="InterPro" id="IPR029058">
    <property type="entry name" value="AB_hydrolase_fold"/>
</dbReference>
<evidence type="ECO:0000259" key="2">
    <source>
        <dbReference type="Pfam" id="PF00135"/>
    </source>
</evidence>
<sequence length="197" mass="23565">MREILPKLLEFPSKYVDNVLKYYFDGDTPFIQSGNEHIFINMISDRYFHQSLYNNVKQFRENVYTEKIPIHIYKFNFQSEFRYTKRTTNTDRDFGVGYRDDLLFMFRIPSRFPDIQLGSIEARMSDLYVRVLANFAAHGKKLSWISHKKCTAEVNGFCSYQEFSKYSDSIKEEVLVKVSDEFRVDAAEFWNEIDERK</sequence>
<dbReference type="Proteomes" id="UP000092462">
    <property type="component" value="Unassembled WGS sequence"/>
</dbReference>